<dbReference type="EMBL" id="MT144029">
    <property type="protein sequence ID" value="QJA47035.1"/>
    <property type="molecule type" value="Genomic_DNA"/>
</dbReference>
<proteinExistence type="predicted"/>
<sequence length="86" mass="9897">MAGITFNDVLDMFGGEYIATGSHRVESQNNTGISTLCDIIEKGSFRKVSSAACKWHREEKDPFCLKCQYWDGKKEYLAKYPRRIQK</sequence>
<name>A0A6H1ZID6_9ZZZZ</name>
<protein>
    <submittedName>
        <fullName evidence="1">Uncharacterized protein</fullName>
    </submittedName>
</protein>
<evidence type="ECO:0000313" key="1">
    <source>
        <dbReference type="EMBL" id="QJA47035.1"/>
    </source>
</evidence>
<reference evidence="1" key="1">
    <citation type="submission" date="2020-03" db="EMBL/GenBank/DDBJ databases">
        <title>The deep terrestrial virosphere.</title>
        <authorList>
            <person name="Holmfeldt K."/>
            <person name="Nilsson E."/>
            <person name="Simone D."/>
            <person name="Lopez-Fernandez M."/>
            <person name="Wu X."/>
            <person name="de Brujin I."/>
            <person name="Lundin D."/>
            <person name="Andersson A."/>
            <person name="Bertilsson S."/>
            <person name="Dopson M."/>
        </authorList>
    </citation>
    <scope>NUCLEOTIDE SEQUENCE</scope>
    <source>
        <strain evidence="3">MM415A00279</strain>
        <strain evidence="2">MM415B01091</strain>
        <strain evidence="1">TM448A00597</strain>
        <strain evidence="4">TM448B02123</strain>
    </source>
</reference>
<dbReference type="AlphaFoldDB" id="A0A6H1ZID6"/>
<gene>
    <name evidence="3" type="ORF">MM415A00279_0046</name>
    <name evidence="2" type="ORF">MM415B01091_0023</name>
    <name evidence="1" type="ORF">TM448A00597_0020</name>
    <name evidence="4" type="ORF">TM448B02123_0015</name>
</gene>
<dbReference type="EMBL" id="MT144879">
    <property type="protein sequence ID" value="QJI00841.1"/>
    <property type="molecule type" value="Genomic_DNA"/>
</dbReference>
<evidence type="ECO:0000313" key="3">
    <source>
        <dbReference type="EMBL" id="QJA83488.1"/>
    </source>
</evidence>
<organism evidence="1">
    <name type="scientific">viral metagenome</name>
    <dbReference type="NCBI Taxonomy" id="1070528"/>
    <lineage>
        <taxon>unclassified sequences</taxon>
        <taxon>metagenomes</taxon>
        <taxon>organismal metagenomes</taxon>
    </lineage>
</organism>
<evidence type="ECO:0000313" key="2">
    <source>
        <dbReference type="EMBL" id="QJA60571.1"/>
    </source>
</evidence>
<evidence type="ECO:0000313" key="4">
    <source>
        <dbReference type="EMBL" id="QJI00841.1"/>
    </source>
</evidence>
<dbReference type="EMBL" id="MT142511">
    <property type="protein sequence ID" value="QJA83488.1"/>
    <property type="molecule type" value="Genomic_DNA"/>
</dbReference>
<dbReference type="EMBL" id="MT141413">
    <property type="protein sequence ID" value="QJA60571.1"/>
    <property type="molecule type" value="Genomic_DNA"/>
</dbReference>
<accession>A0A6H1ZID6</accession>